<dbReference type="GO" id="GO:0006094">
    <property type="term" value="P:gluconeogenesis"/>
    <property type="evidence" value="ECO:0007669"/>
    <property type="project" value="UniProtKB-UniRule"/>
</dbReference>
<dbReference type="GO" id="GO:0005829">
    <property type="term" value="C:cytosol"/>
    <property type="evidence" value="ECO:0007669"/>
    <property type="project" value="TreeGrafter"/>
</dbReference>
<keyword evidence="5 8" id="KW-0324">Glycolysis</keyword>
<name>A0A0F0CRC4_9BACT</name>
<dbReference type="UniPathway" id="UPA00109">
    <property type="reaction ID" value="UER00181"/>
</dbReference>
<dbReference type="FunFam" id="3.40.50.10490:FF:000015">
    <property type="entry name" value="Glucose-6-phosphate isomerase"/>
    <property type="match status" value="1"/>
</dbReference>
<dbReference type="PANTHER" id="PTHR11469:SF1">
    <property type="entry name" value="GLUCOSE-6-PHOSPHATE ISOMERASE"/>
    <property type="match status" value="1"/>
</dbReference>
<evidence type="ECO:0000256" key="6">
    <source>
        <dbReference type="ARBA" id="ARBA00023235"/>
    </source>
</evidence>
<comment type="similarity">
    <text evidence="2 8 9">Belongs to the GPI family.</text>
</comment>
<comment type="subcellular location">
    <subcellularLocation>
        <location evidence="8">Cytoplasm</location>
    </subcellularLocation>
</comment>
<comment type="caution">
    <text evidence="8">Lacks conserved residue(s) required for the propagation of feature annotation.</text>
</comment>
<accession>A0A0F0CRC4</accession>
<feature type="active site" description="Proton donor" evidence="8">
    <location>
        <position position="282"/>
    </location>
</feature>
<feature type="active site" evidence="8">
    <location>
        <position position="417"/>
    </location>
</feature>
<dbReference type="InterPro" id="IPR001672">
    <property type="entry name" value="G6P_Isomerase"/>
</dbReference>
<dbReference type="Gene3D" id="3.40.50.10490">
    <property type="entry name" value="Glucose-6-phosphate isomerase like protein, domain 1"/>
    <property type="match status" value="2"/>
</dbReference>
<dbReference type="CDD" id="cd05016">
    <property type="entry name" value="SIS_PGI_2"/>
    <property type="match status" value="1"/>
</dbReference>
<evidence type="ECO:0000256" key="8">
    <source>
        <dbReference type="HAMAP-Rule" id="MF_00473"/>
    </source>
</evidence>
<gene>
    <name evidence="8" type="primary">pgi</name>
    <name evidence="10" type="ORF">OMAG_002065</name>
</gene>
<dbReference type="Pfam" id="PF00342">
    <property type="entry name" value="PGI"/>
    <property type="match status" value="1"/>
</dbReference>
<dbReference type="SUPFAM" id="SSF53697">
    <property type="entry name" value="SIS domain"/>
    <property type="match status" value="1"/>
</dbReference>
<comment type="pathway">
    <text evidence="8">Carbohydrate biosynthesis; gluconeogenesis.</text>
</comment>
<organism evidence="10 11">
    <name type="scientific">Candidatus Omnitrophus magneticus</name>
    <dbReference type="NCBI Taxonomy" id="1609969"/>
    <lineage>
        <taxon>Bacteria</taxon>
        <taxon>Pseudomonadati</taxon>
        <taxon>Candidatus Omnitrophota</taxon>
        <taxon>Candidatus Omnitrophus</taxon>
    </lineage>
</organism>
<sequence>MKFNLRYDTKYLDGFVSPKEMDSIWPEIQKSQGYLTARNGQGKEFLGWLDLPKNIDVNMVRDIEETAQKLRVNADVIVVIGIGGSYLGAKAVVEMLQPEFGEKKIIFAGHNLSAQYIAELLEFLKTKEVAINVISKSGETTEPAVIFRVLENFMRGKYGNDEIKDRIVCTTDAKKGLLKKIAEANGYKTFVIPDDIGGRFSVLTPVGLLPIAAAGINIWNFIAGARTAREALESGTLDTNISYKYAAVRNILYRKGKCIEVLSNFDYRLHYAAEWWKQLFGESEGKENKGIFPASCDFTTDLHSMGQLLQDGERNIFETFLIVEKELNDIEIPFAPKDLDKLNYLTGKEISFVNEQAYKGTSEAHFEGGVPNSAIILPNKTDFSIGELFYFFEKVVAISAYTLGVNPFNQPGVEAYKKKMFMLLGKNL</sequence>
<dbReference type="PRINTS" id="PR00662">
    <property type="entry name" value="G6PISOMERASE"/>
</dbReference>
<keyword evidence="6 8" id="KW-0413">Isomerase</keyword>
<dbReference type="PROSITE" id="PS00765">
    <property type="entry name" value="P_GLUCOSE_ISOMERASE_1"/>
    <property type="match status" value="1"/>
</dbReference>
<comment type="catalytic activity">
    <reaction evidence="7 8 9">
        <text>alpha-D-glucose 6-phosphate = beta-D-fructose 6-phosphate</text>
        <dbReference type="Rhea" id="RHEA:11816"/>
        <dbReference type="ChEBI" id="CHEBI:57634"/>
        <dbReference type="ChEBI" id="CHEBI:58225"/>
        <dbReference type="EC" id="5.3.1.9"/>
    </reaction>
</comment>
<evidence type="ECO:0000313" key="11">
    <source>
        <dbReference type="Proteomes" id="UP000033428"/>
    </source>
</evidence>
<evidence type="ECO:0000256" key="5">
    <source>
        <dbReference type="ARBA" id="ARBA00023152"/>
    </source>
</evidence>
<dbReference type="PANTHER" id="PTHR11469">
    <property type="entry name" value="GLUCOSE-6-PHOSPHATE ISOMERASE"/>
    <property type="match status" value="1"/>
</dbReference>
<evidence type="ECO:0000256" key="3">
    <source>
        <dbReference type="ARBA" id="ARBA00022432"/>
    </source>
</evidence>
<keyword evidence="11" id="KW-1185">Reference proteome</keyword>
<evidence type="ECO:0000313" key="10">
    <source>
        <dbReference type="EMBL" id="KJJ84066.1"/>
    </source>
</evidence>
<dbReference type="InterPro" id="IPR018189">
    <property type="entry name" value="Phosphoglucose_isomerase_CS"/>
</dbReference>
<comment type="function">
    <text evidence="8">Catalyzes the reversible isomerization of glucose-6-phosphate to fructose-6-phosphate.</text>
</comment>
<dbReference type="InterPro" id="IPR035476">
    <property type="entry name" value="SIS_PGI_1"/>
</dbReference>
<proteinExistence type="inferred from homology"/>
<dbReference type="InterPro" id="IPR035482">
    <property type="entry name" value="SIS_PGI_2"/>
</dbReference>
<dbReference type="NCBIfam" id="NF010697">
    <property type="entry name" value="PRK14097.1"/>
    <property type="match status" value="1"/>
</dbReference>
<dbReference type="GO" id="GO:0051156">
    <property type="term" value="P:glucose 6-phosphate metabolic process"/>
    <property type="evidence" value="ECO:0007669"/>
    <property type="project" value="TreeGrafter"/>
</dbReference>
<dbReference type="EMBL" id="JYNY01000409">
    <property type="protein sequence ID" value="KJJ84066.1"/>
    <property type="molecule type" value="Genomic_DNA"/>
</dbReference>
<evidence type="ECO:0000256" key="7">
    <source>
        <dbReference type="ARBA" id="ARBA00029321"/>
    </source>
</evidence>
<dbReference type="GO" id="GO:0004347">
    <property type="term" value="F:glucose-6-phosphate isomerase activity"/>
    <property type="evidence" value="ECO:0007669"/>
    <property type="project" value="UniProtKB-UniRule"/>
</dbReference>
<reference evidence="10 11" key="1">
    <citation type="submission" date="2015-02" db="EMBL/GenBank/DDBJ databases">
        <title>Single-cell genomics of uncultivated deep-branching MTB reveals a conserved set of magnetosome genes.</title>
        <authorList>
            <person name="Kolinko S."/>
            <person name="Richter M."/>
            <person name="Glockner F.O."/>
            <person name="Brachmann A."/>
            <person name="Schuler D."/>
        </authorList>
    </citation>
    <scope>NUCLEOTIDE SEQUENCE [LARGE SCALE GENOMIC DNA]</scope>
    <source>
        <strain evidence="10">SKK-01</strain>
    </source>
</reference>
<dbReference type="InterPro" id="IPR046348">
    <property type="entry name" value="SIS_dom_sf"/>
</dbReference>
<dbReference type="HAMAP" id="MF_00473">
    <property type="entry name" value="G6P_isomerase"/>
    <property type="match status" value="1"/>
</dbReference>
<keyword evidence="4 8" id="KW-0963">Cytoplasm</keyword>
<evidence type="ECO:0000256" key="4">
    <source>
        <dbReference type="ARBA" id="ARBA00022490"/>
    </source>
</evidence>
<dbReference type="FunFam" id="3.40.50.10490:FF:000016">
    <property type="entry name" value="Glucose-6-phosphate isomerase"/>
    <property type="match status" value="1"/>
</dbReference>
<evidence type="ECO:0000256" key="9">
    <source>
        <dbReference type="RuleBase" id="RU000612"/>
    </source>
</evidence>
<dbReference type="Proteomes" id="UP000033428">
    <property type="component" value="Unassembled WGS sequence"/>
</dbReference>
<dbReference type="PATRIC" id="fig|1609969.3.peg.2197"/>
<evidence type="ECO:0000256" key="1">
    <source>
        <dbReference type="ARBA" id="ARBA00004926"/>
    </source>
</evidence>
<dbReference type="GO" id="GO:0048029">
    <property type="term" value="F:monosaccharide binding"/>
    <property type="evidence" value="ECO:0007669"/>
    <property type="project" value="TreeGrafter"/>
</dbReference>
<dbReference type="PROSITE" id="PS51463">
    <property type="entry name" value="P_GLUCOSE_ISOMERASE_3"/>
    <property type="match status" value="1"/>
</dbReference>
<dbReference type="EC" id="5.3.1.9" evidence="8"/>
<comment type="caution">
    <text evidence="10">The sequence shown here is derived from an EMBL/GenBank/DDBJ whole genome shotgun (WGS) entry which is preliminary data.</text>
</comment>
<protein>
    <recommendedName>
        <fullName evidence="8">Glucose-6-phosphate isomerase</fullName>
        <shortName evidence="8">GPI</shortName>
        <ecNumber evidence="8">5.3.1.9</ecNumber>
    </recommendedName>
    <alternativeName>
        <fullName evidence="8">Phosphoglucose isomerase</fullName>
        <shortName evidence="8">PGI</shortName>
    </alternativeName>
    <alternativeName>
        <fullName evidence="8">Phosphohexose isomerase</fullName>
        <shortName evidence="8">PHI</shortName>
    </alternativeName>
</protein>
<evidence type="ECO:0000256" key="2">
    <source>
        <dbReference type="ARBA" id="ARBA00006604"/>
    </source>
</evidence>
<keyword evidence="3 8" id="KW-0312">Gluconeogenesis</keyword>
<comment type="pathway">
    <text evidence="1 8 9">Carbohydrate degradation; glycolysis; D-glyceraldehyde 3-phosphate and glycerone phosphate from D-glucose: step 2/4.</text>
</comment>
<dbReference type="GO" id="GO:0006096">
    <property type="term" value="P:glycolytic process"/>
    <property type="evidence" value="ECO:0007669"/>
    <property type="project" value="UniProtKB-UniRule"/>
</dbReference>
<dbReference type="UniPathway" id="UPA00138"/>
<dbReference type="GO" id="GO:0097367">
    <property type="term" value="F:carbohydrate derivative binding"/>
    <property type="evidence" value="ECO:0007669"/>
    <property type="project" value="InterPro"/>
</dbReference>
<dbReference type="CDD" id="cd05015">
    <property type="entry name" value="SIS_PGI_1"/>
    <property type="match status" value="1"/>
</dbReference>
<dbReference type="AlphaFoldDB" id="A0A0F0CRC4"/>